<reference evidence="3" key="1">
    <citation type="journal article" date="2014" name="Science">
        <title>Ancient hybridizations among the ancestral genomes of bread wheat.</title>
        <authorList>
            <consortium name="International Wheat Genome Sequencing Consortium,"/>
            <person name="Marcussen T."/>
            <person name="Sandve S.R."/>
            <person name="Heier L."/>
            <person name="Spannagl M."/>
            <person name="Pfeifer M."/>
            <person name="Jakobsen K.S."/>
            <person name="Wulff B.B."/>
            <person name="Steuernagel B."/>
            <person name="Mayer K.F."/>
            <person name="Olsen O.A."/>
        </authorList>
    </citation>
    <scope>NUCLEOTIDE SEQUENCE [LARGE SCALE GENOMIC DNA]</scope>
    <source>
        <strain evidence="3">cv. AL8/78</strain>
    </source>
</reference>
<dbReference type="EnsemblPlants" id="AET5Gv20986500.1">
    <property type="protein sequence ID" value="AET5Gv20986500.1"/>
    <property type="gene ID" value="AET5Gv20986500"/>
</dbReference>
<reference evidence="2" key="3">
    <citation type="journal article" date="2017" name="Nature">
        <title>Genome sequence of the progenitor of the wheat D genome Aegilops tauschii.</title>
        <authorList>
            <person name="Luo M.C."/>
            <person name="Gu Y.Q."/>
            <person name="Puiu D."/>
            <person name="Wang H."/>
            <person name="Twardziok S.O."/>
            <person name="Deal K.R."/>
            <person name="Huo N."/>
            <person name="Zhu T."/>
            <person name="Wang L."/>
            <person name="Wang Y."/>
            <person name="McGuire P.E."/>
            <person name="Liu S."/>
            <person name="Long H."/>
            <person name="Ramasamy R.K."/>
            <person name="Rodriguez J.C."/>
            <person name="Van S.L."/>
            <person name="Yuan L."/>
            <person name="Wang Z."/>
            <person name="Xia Z."/>
            <person name="Xiao L."/>
            <person name="Anderson O.D."/>
            <person name="Ouyang S."/>
            <person name="Liang Y."/>
            <person name="Zimin A.V."/>
            <person name="Pertea G."/>
            <person name="Qi P."/>
            <person name="Bennetzen J.L."/>
            <person name="Dai X."/>
            <person name="Dawson M.W."/>
            <person name="Muller H.G."/>
            <person name="Kugler K."/>
            <person name="Rivarola-Duarte L."/>
            <person name="Spannagl M."/>
            <person name="Mayer K.F.X."/>
            <person name="Lu F.H."/>
            <person name="Bevan M.W."/>
            <person name="Leroy P."/>
            <person name="Li P."/>
            <person name="You F.M."/>
            <person name="Sun Q."/>
            <person name="Liu Z."/>
            <person name="Lyons E."/>
            <person name="Wicker T."/>
            <person name="Salzberg S.L."/>
            <person name="Devos K.M."/>
            <person name="Dvorak J."/>
        </authorList>
    </citation>
    <scope>NUCLEOTIDE SEQUENCE [LARGE SCALE GENOMIC DNA]</scope>
    <source>
        <strain evidence="2">cv. AL8/78</strain>
    </source>
</reference>
<reference evidence="2" key="4">
    <citation type="submission" date="2019-03" db="UniProtKB">
        <authorList>
            <consortium name="EnsemblPlants"/>
        </authorList>
    </citation>
    <scope>IDENTIFICATION</scope>
</reference>
<dbReference type="AlphaFoldDB" id="A0A453LZT3"/>
<evidence type="ECO:0000256" key="1">
    <source>
        <dbReference type="SAM" id="MobiDB-lite"/>
    </source>
</evidence>
<dbReference type="Gramene" id="AET5Gv20986500.1">
    <property type="protein sequence ID" value="AET5Gv20986500.1"/>
    <property type="gene ID" value="AET5Gv20986500"/>
</dbReference>
<protein>
    <submittedName>
        <fullName evidence="2">Uncharacterized protein</fullName>
    </submittedName>
</protein>
<proteinExistence type="predicted"/>
<accession>A0A453LZT3</accession>
<reference evidence="2" key="5">
    <citation type="journal article" date="2021" name="G3 (Bethesda)">
        <title>Aegilops tauschii genome assembly Aet v5.0 features greater sequence contiguity and improved annotation.</title>
        <authorList>
            <person name="Wang L."/>
            <person name="Zhu T."/>
            <person name="Rodriguez J.C."/>
            <person name="Deal K.R."/>
            <person name="Dubcovsky J."/>
            <person name="McGuire P.E."/>
            <person name="Lux T."/>
            <person name="Spannagl M."/>
            <person name="Mayer K.F.X."/>
            <person name="Baldrich P."/>
            <person name="Meyers B.C."/>
            <person name="Huo N."/>
            <person name="Gu Y.Q."/>
            <person name="Zhou H."/>
            <person name="Devos K.M."/>
            <person name="Bennetzen J.L."/>
            <person name="Unver T."/>
            <person name="Budak H."/>
            <person name="Gulick P.J."/>
            <person name="Galiba G."/>
            <person name="Kalapos B."/>
            <person name="Nelson D.R."/>
            <person name="Li P."/>
            <person name="You F.M."/>
            <person name="Luo M.C."/>
            <person name="Dvorak J."/>
        </authorList>
    </citation>
    <scope>NUCLEOTIDE SEQUENCE [LARGE SCALE GENOMIC DNA]</scope>
    <source>
        <strain evidence="2">cv. AL8/78</strain>
    </source>
</reference>
<keyword evidence="3" id="KW-1185">Reference proteome</keyword>
<feature type="region of interest" description="Disordered" evidence="1">
    <location>
        <begin position="208"/>
        <end position="232"/>
    </location>
</feature>
<dbReference type="Proteomes" id="UP000015105">
    <property type="component" value="Chromosome 5D"/>
</dbReference>
<reference evidence="3" key="2">
    <citation type="journal article" date="2017" name="Nat. Plants">
        <title>The Aegilops tauschii genome reveals multiple impacts of transposons.</title>
        <authorList>
            <person name="Zhao G."/>
            <person name="Zou C."/>
            <person name="Li K."/>
            <person name="Wang K."/>
            <person name="Li T."/>
            <person name="Gao L."/>
            <person name="Zhang X."/>
            <person name="Wang H."/>
            <person name="Yang Z."/>
            <person name="Liu X."/>
            <person name="Jiang W."/>
            <person name="Mao L."/>
            <person name="Kong X."/>
            <person name="Jiao Y."/>
            <person name="Jia J."/>
        </authorList>
    </citation>
    <scope>NUCLEOTIDE SEQUENCE [LARGE SCALE GENOMIC DNA]</scope>
    <source>
        <strain evidence="3">cv. AL8/78</strain>
    </source>
</reference>
<name>A0A453LZT3_AEGTS</name>
<organism evidence="2 3">
    <name type="scientific">Aegilops tauschii subsp. strangulata</name>
    <name type="common">Goatgrass</name>
    <dbReference type="NCBI Taxonomy" id="200361"/>
    <lineage>
        <taxon>Eukaryota</taxon>
        <taxon>Viridiplantae</taxon>
        <taxon>Streptophyta</taxon>
        <taxon>Embryophyta</taxon>
        <taxon>Tracheophyta</taxon>
        <taxon>Spermatophyta</taxon>
        <taxon>Magnoliopsida</taxon>
        <taxon>Liliopsida</taxon>
        <taxon>Poales</taxon>
        <taxon>Poaceae</taxon>
        <taxon>BOP clade</taxon>
        <taxon>Pooideae</taxon>
        <taxon>Triticodae</taxon>
        <taxon>Triticeae</taxon>
        <taxon>Triticinae</taxon>
        <taxon>Aegilops</taxon>
    </lineage>
</organism>
<evidence type="ECO:0000313" key="2">
    <source>
        <dbReference type="EnsemblPlants" id="AET5Gv20986500.1"/>
    </source>
</evidence>
<evidence type="ECO:0000313" key="3">
    <source>
        <dbReference type="Proteomes" id="UP000015105"/>
    </source>
</evidence>
<dbReference type="Pfam" id="PF14223">
    <property type="entry name" value="Retrotran_gag_2"/>
    <property type="match status" value="1"/>
</dbReference>
<dbReference type="STRING" id="200361.A0A453LZT3"/>
<sequence>GKEANTARRVSMSSPAPPLLPIAPLHGESGYLRWRESVLLRLHTLDVAHVLTEERPDDERSAAGKQWARADAMCRGHILATLSDRLLQVYAPHATAAAVWRAVARTYDLDIAVDDPTYSLPYEKAVKFRYAEGEPVTEQLALLEGLATNAELNDTCLCLIVKDQFPTLRMAVIKRKYRVGVDKLWEIARRKELAARVEYVRNGRYAPPTTYAQDSSSSSDDDERCPIRRRRT</sequence>